<accession>E4Y304</accession>
<evidence type="ECO:0000313" key="4">
    <source>
        <dbReference type="Proteomes" id="UP000001307"/>
    </source>
</evidence>
<comment type="similarity">
    <text evidence="1">Belongs to the UPF0488 family.</text>
</comment>
<sequence length="169" mass="19140">MPPKRRLNAKGPAKPMPKIVLSPEDELNLKNEIDWTITQLQLNLQKCKKAADAEKITKLITLLGSTKTPVPKKKVIMKQEFPDYKALMKKDLAKWEKETENMANGADFSININAAKGSQVIRKSRRSQEPSSALTKMEKLSITDDEKNNEENGFSWTTSNTPFSFNFNV</sequence>
<dbReference type="EMBL" id="FN653988">
    <property type="protein sequence ID" value="CBY16231.1"/>
    <property type="molecule type" value="Genomic_DNA"/>
</dbReference>
<dbReference type="InParanoid" id="E4Y304"/>
<evidence type="ECO:0000256" key="1">
    <source>
        <dbReference type="ARBA" id="ARBA00005707"/>
    </source>
</evidence>
<dbReference type="Proteomes" id="UP000001307">
    <property type="component" value="Unassembled WGS sequence"/>
</dbReference>
<organism evidence="3">
    <name type="scientific">Oikopleura dioica</name>
    <name type="common">Tunicate</name>
    <dbReference type="NCBI Taxonomy" id="34765"/>
    <lineage>
        <taxon>Eukaryota</taxon>
        <taxon>Metazoa</taxon>
        <taxon>Chordata</taxon>
        <taxon>Tunicata</taxon>
        <taxon>Appendicularia</taxon>
        <taxon>Copelata</taxon>
        <taxon>Oikopleuridae</taxon>
        <taxon>Oikopleura</taxon>
    </lineage>
</organism>
<dbReference type="AlphaFoldDB" id="E4Y304"/>
<name>E4Y304_OIKDI</name>
<proteinExistence type="inferred from homology"/>
<evidence type="ECO:0000256" key="2">
    <source>
        <dbReference type="SAM" id="MobiDB-lite"/>
    </source>
</evidence>
<feature type="compositionally biased region" description="Basic and acidic residues" evidence="2">
    <location>
        <begin position="136"/>
        <end position="150"/>
    </location>
</feature>
<dbReference type="OrthoDB" id="20277at2759"/>
<protein>
    <submittedName>
        <fullName evidence="3">Uncharacterized protein</fullName>
    </submittedName>
</protein>
<evidence type="ECO:0000313" key="3">
    <source>
        <dbReference type="EMBL" id="CBY16231.1"/>
    </source>
</evidence>
<keyword evidence="4" id="KW-1185">Reference proteome</keyword>
<dbReference type="PANTHER" id="PTHR13602:SF2">
    <property type="entry name" value="UPF0488 PROTEIN C8ORF33"/>
    <property type="match status" value="1"/>
</dbReference>
<dbReference type="InterPro" id="IPR029274">
    <property type="entry name" value="DUF4615"/>
</dbReference>
<gene>
    <name evidence="3" type="ORF">GSOID_T00016571001</name>
</gene>
<reference evidence="3" key="1">
    <citation type="journal article" date="2010" name="Science">
        <title>Plasticity of animal genome architecture unmasked by rapid evolution of a pelagic tunicate.</title>
        <authorList>
            <person name="Denoeud F."/>
            <person name="Henriet S."/>
            <person name="Mungpakdee S."/>
            <person name="Aury J.M."/>
            <person name="Da Silva C."/>
            <person name="Brinkmann H."/>
            <person name="Mikhaleva J."/>
            <person name="Olsen L.C."/>
            <person name="Jubin C."/>
            <person name="Canestro C."/>
            <person name="Bouquet J.M."/>
            <person name="Danks G."/>
            <person name="Poulain J."/>
            <person name="Campsteijn C."/>
            <person name="Adamski M."/>
            <person name="Cross I."/>
            <person name="Yadetie F."/>
            <person name="Muffato M."/>
            <person name="Louis A."/>
            <person name="Butcher S."/>
            <person name="Tsagkogeorga G."/>
            <person name="Konrad A."/>
            <person name="Singh S."/>
            <person name="Jensen M.F."/>
            <person name="Cong E.H."/>
            <person name="Eikeseth-Otteraa H."/>
            <person name="Noel B."/>
            <person name="Anthouard V."/>
            <person name="Porcel B.M."/>
            <person name="Kachouri-Lafond R."/>
            <person name="Nishino A."/>
            <person name="Ugolini M."/>
            <person name="Chourrout P."/>
            <person name="Nishida H."/>
            <person name="Aasland R."/>
            <person name="Huzurbazar S."/>
            <person name="Westhof E."/>
            <person name="Delsuc F."/>
            <person name="Lehrach H."/>
            <person name="Reinhardt R."/>
            <person name="Weissenbach J."/>
            <person name="Roy S.W."/>
            <person name="Artiguenave F."/>
            <person name="Postlethwait J.H."/>
            <person name="Manak J.R."/>
            <person name="Thompson E.M."/>
            <person name="Jaillon O."/>
            <person name="Du Pasquier L."/>
            <person name="Boudinot P."/>
            <person name="Liberles D.A."/>
            <person name="Volff J.N."/>
            <person name="Philippe H."/>
            <person name="Lenhard B."/>
            <person name="Roest Crollius H."/>
            <person name="Wincker P."/>
            <person name="Chourrout D."/>
        </authorList>
    </citation>
    <scope>NUCLEOTIDE SEQUENCE [LARGE SCALE GENOMIC DNA]</scope>
</reference>
<dbReference type="PANTHER" id="PTHR13602">
    <property type="entry name" value="UPF0488 PROTEIN C8ORF33"/>
    <property type="match status" value="1"/>
</dbReference>
<dbReference type="Pfam" id="PF15393">
    <property type="entry name" value="DUF4615"/>
    <property type="match status" value="1"/>
</dbReference>
<feature type="region of interest" description="Disordered" evidence="2">
    <location>
        <begin position="119"/>
        <end position="155"/>
    </location>
</feature>